<evidence type="ECO:0000313" key="2">
    <source>
        <dbReference type="Proteomes" id="UP000186795"/>
    </source>
</evidence>
<proteinExistence type="predicted"/>
<gene>
    <name evidence="1" type="ORF">SAMN05421790_102337</name>
</gene>
<reference evidence="2" key="1">
    <citation type="submission" date="2017-01" db="EMBL/GenBank/DDBJ databases">
        <authorList>
            <person name="Varghese N."/>
            <person name="Submissions S."/>
        </authorList>
    </citation>
    <scope>NUCLEOTIDE SEQUENCE [LARGE SCALE GENOMIC DNA]</scope>
    <source>
        <strain evidence="2">DSM 45196</strain>
    </source>
</reference>
<protein>
    <submittedName>
        <fullName evidence="1">Uncharacterized protein</fullName>
    </submittedName>
</protein>
<accession>A0A1N7JX77</accession>
<organism evidence="1 2">
    <name type="scientific">Kroppenstedtia eburnea</name>
    <dbReference type="NCBI Taxonomy" id="714067"/>
    <lineage>
        <taxon>Bacteria</taxon>
        <taxon>Bacillati</taxon>
        <taxon>Bacillota</taxon>
        <taxon>Bacilli</taxon>
        <taxon>Bacillales</taxon>
        <taxon>Thermoactinomycetaceae</taxon>
        <taxon>Kroppenstedtia</taxon>
    </lineage>
</organism>
<sequence length="48" mass="5055">MFLSDGRIFAYPVQLDQVAVWSRVAVAGGGKQVSIGTGAGGYVKPLRM</sequence>
<keyword evidence="2" id="KW-1185">Reference proteome</keyword>
<dbReference type="EMBL" id="FTOD01000002">
    <property type="protein sequence ID" value="SIS53846.1"/>
    <property type="molecule type" value="Genomic_DNA"/>
</dbReference>
<name>A0A1N7JX77_9BACL</name>
<dbReference type="Proteomes" id="UP000186795">
    <property type="component" value="Unassembled WGS sequence"/>
</dbReference>
<dbReference type="AlphaFoldDB" id="A0A1N7JX77"/>
<evidence type="ECO:0000313" key="1">
    <source>
        <dbReference type="EMBL" id="SIS53846.1"/>
    </source>
</evidence>